<evidence type="ECO:0000256" key="1">
    <source>
        <dbReference type="SAM" id="MobiDB-lite"/>
    </source>
</evidence>
<reference evidence="2" key="1">
    <citation type="journal article" date="2022" name="Int. J. Mol. Sci.">
        <title>Draft Genome of Tanacetum Coccineum: Genomic Comparison of Closely Related Tanacetum-Family Plants.</title>
        <authorList>
            <person name="Yamashiro T."/>
            <person name="Shiraishi A."/>
            <person name="Nakayama K."/>
            <person name="Satake H."/>
        </authorList>
    </citation>
    <scope>NUCLEOTIDE SEQUENCE</scope>
</reference>
<evidence type="ECO:0000313" key="2">
    <source>
        <dbReference type="EMBL" id="GJT52830.1"/>
    </source>
</evidence>
<gene>
    <name evidence="2" type="ORF">Tco_0978987</name>
</gene>
<keyword evidence="3" id="KW-1185">Reference proteome</keyword>
<feature type="region of interest" description="Disordered" evidence="1">
    <location>
        <begin position="30"/>
        <end position="95"/>
    </location>
</feature>
<protein>
    <submittedName>
        <fullName evidence="2">Uncharacterized protein</fullName>
    </submittedName>
</protein>
<dbReference type="Proteomes" id="UP001151760">
    <property type="component" value="Unassembled WGS sequence"/>
</dbReference>
<proteinExistence type="predicted"/>
<feature type="compositionally biased region" description="Acidic residues" evidence="1">
    <location>
        <begin position="30"/>
        <end position="52"/>
    </location>
</feature>
<name>A0ABQ5EPM5_9ASTR</name>
<comment type="caution">
    <text evidence="2">The sequence shown here is derived from an EMBL/GenBank/DDBJ whole genome shotgun (WGS) entry which is preliminary data.</text>
</comment>
<evidence type="ECO:0000313" key="3">
    <source>
        <dbReference type="Proteomes" id="UP001151760"/>
    </source>
</evidence>
<sequence length="95" mass="10781">MPKRLEIQRSGRFKGKWPVIEENTIDEAIDVDEYLSEEEGSEYSIEDQDDNGDAGASTSGTKKLKDKKDGKITKKRKMDNTIGNEVGKKRKRDFG</sequence>
<dbReference type="EMBL" id="BQNB010016532">
    <property type="protein sequence ID" value="GJT52830.1"/>
    <property type="molecule type" value="Genomic_DNA"/>
</dbReference>
<organism evidence="2 3">
    <name type="scientific">Tanacetum coccineum</name>
    <dbReference type="NCBI Taxonomy" id="301880"/>
    <lineage>
        <taxon>Eukaryota</taxon>
        <taxon>Viridiplantae</taxon>
        <taxon>Streptophyta</taxon>
        <taxon>Embryophyta</taxon>
        <taxon>Tracheophyta</taxon>
        <taxon>Spermatophyta</taxon>
        <taxon>Magnoliopsida</taxon>
        <taxon>eudicotyledons</taxon>
        <taxon>Gunneridae</taxon>
        <taxon>Pentapetalae</taxon>
        <taxon>asterids</taxon>
        <taxon>campanulids</taxon>
        <taxon>Asterales</taxon>
        <taxon>Asteraceae</taxon>
        <taxon>Asteroideae</taxon>
        <taxon>Anthemideae</taxon>
        <taxon>Anthemidinae</taxon>
        <taxon>Tanacetum</taxon>
    </lineage>
</organism>
<accession>A0ABQ5EPM5</accession>
<reference evidence="2" key="2">
    <citation type="submission" date="2022-01" db="EMBL/GenBank/DDBJ databases">
        <authorList>
            <person name="Yamashiro T."/>
            <person name="Shiraishi A."/>
            <person name="Satake H."/>
            <person name="Nakayama K."/>
        </authorList>
    </citation>
    <scope>NUCLEOTIDE SEQUENCE</scope>
</reference>